<protein>
    <submittedName>
        <fullName evidence="3">NAD-dependent epimerase/dehydratase family protein</fullName>
    </submittedName>
</protein>
<dbReference type="GO" id="GO:0008743">
    <property type="term" value="F:L-threonine 3-dehydrogenase activity"/>
    <property type="evidence" value="ECO:0007669"/>
    <property type="project" value="TreeGrafter"/>
</dbReference>
<dbReference type="GO" id="GO:0006567">
    <property type="term" value="P:L-threonine catabolic process"/>
    <property type="evidence" value="ECO:0007669"/>
    <property type="project" value="TreeGrafter"/>
</dbReference>
<keyword evidence="4" id="KW-1185">Reference proteome</keyword>
<gene>
    <name evidence="3" type="ORF">HYN43_002345</name>
</gene>
<evidence type="ECO:0000313" key="3">
    <source>
        <dbReference type="EMBL" id="AYL94204.1"/>
    </source>
</evidence>
<comment type="similarity">
    <text evidence="1">Belongs to the NAD(P)-dependent epimerase/dehydratase family.</text>
</comment>
<dbReference type="PANTHER" id="PTHR42687:SF1">
    <property type="entry name" value="L-THREONINE 3-DEHYDROGENASE, MITOCHONDRIAL"/>
    <property type="match status" value="1"/>
</dbReference>
<dbReference type="EMBL" id="CP032869">
    <property type="protein sequence ID" value="AYL94204.1"/>
    <property type="molecule type" value="Genomic_DNA"/>
</dbReference>
<dbReference type="PANTHER" id="PTHR42687">
    <property type="entry name" value="L-THREONINE 3-DEHYDROGENASE"/>
    <property type="match status" value="1"/>
</dbReference>
<sequence length="341" mass="38516">MKKDRILIIGACGQIGTELTMALMKQYGPEYIIAADILPEAPGLKNYICLDVLDHPRLENVVREYSVTQIYLLAAMLSAKGEMQADTAWKLNVQSLLSVLKIARSNEVEKVFWPSSIAVFGPGAPRYNCPQHTAAEPLTVYGISKKAGEYWCNYYFEKYGVDVRSIRFPGLISHAIAPGGGTTDYAVEIFHGALKNGRYDCFLEEDNCLPMMYMPDAVRAILELMRVPKEKISIRTSYNLSAMSFAPCDLAAEIKKHLPDFRISYVPDYRNVIARGWPGSIKDDAARLDWQWRPEYDLQTMTADMFEHLSDKRGNGLPKPPMAKQDYPDFPIDNYVFTQSV</sequence>
<organism evidence="3 4">
    <name type="scientific">Mucilaginibacter celer</name>
    <dbReference type="NCBI Taxonomy" id="2305508"/>
    <lineage>
        <taxon>Bacteria</taxon>
        <taxon>Pseudomonadati</taxon>
        <taxon>Bacteroidota</taxon>
        <taxon>Sphingobacteriia</taxon>
        <taxon>Sphingobacteriales</taxon>
        <taxon>Sphingobacteriaceae</taxon>
        <taxon>Mucilaginibacter</taxon>
    </lineage>
</organism>
<feature type="domain" description="NAD-dependent epimerase/dehydratase" evidence="2">
    <location>
        <begin position="6"/>
        <end position="231"/>
    </location>
</feature>
<evidence type="ECO:0000256" key="1">
    <source>
        <dbReference type="ARBA" id="ARBA00007637"/>
    </source>
</evidence>
<dbReference type="Gene3D" id="3.40.50.720">
    <property type="entry name" value="NAD(P)-binding Rossmann-like Domain"/>
    <property type="match status" value="1"/>
</dbReference>
<proteinExistence type="inferred from homology"/>
<reference evidence="3 4" key="1">
    <citation type="submission" date="2018-10" db="EMBL/GenBank/DDBJ databases">
        <title>Genome sequencing of Mucilaginibacter sp. HYN0043.</title>
        <authorList>
            <person name="Kim M."/>
            <person name="Yi H."/>
        </authorList>
    </citation>
    <scope>NUCLEOTIDE SEQUENCE [LARGE SCALE GENOMIC DNA]</scope>
    <source>
        <strain evidence="3 4">HYN0043</strain>
    </source>
</reference>
<dbReference type="Pfam" id="PF01370">
    <property type="entry name" value="Epimerase"/>
    <property type="match status" value="1"/>
</dbReference>
<accession>A0A494VIZ4</accession>
<dbReference type="AlphaFoldDB" id="A0A494VIZ4"/>
<dbReference type="Proteomes" id="UP000270046">
    <property type="component" value="Chromosome"/>
</dbReference>
<dbReference type="SUPFAM" id="SSF51735">
    <property type="entry name" value="NAD(P)-binding Rossmann-fold domains"/>
    <property type="match status" value="1"/>
</dbReference>
<dbReference type="InterPro" id="IPR001509">
    <property type="entry name" value="Epimerase_deHydtase"/>
</dbReference>
<dbReference type="OrthoDB" id="9779902at2"/>
<evidence type="ECO:0000259" key="2">
    <source>
        <dbReference type="Pfam" id="PF01370"/>
    </source>
</evidence>
<dbReference type="InterPro" id="IPR051225">
    <property type="entry name" value="NAD(P)_epim/dehydratase"/>
</dbReference>
<evidence type="ECO:0000313" key="4">
    <source>
        <dbReference type="Proteomes" id="UP000270046"/>
    </source>
</evidence>
<dbReference type="RefSeq" id="WP_119407923.1">
    <property type="nucleotide sequence ID" value="NZ_CP032869.1"/>
</dbReference>
<dbReference type="KEGG" id="muh:HYN43_002345"/>
<dbReference type="InterPro" id="IPR036291">
    <property type="entry name" value="NAD(P)-bd_dom_sf"/>
</dbReference>
<name>A0A494VIZ4_9SPHI</name>